<dbReference type="STRING" id="6669.E9GMB8"/>
<keyword evidence="7" id="KW-1133">Transmembrane helix</keyword>
<evidence type="ECO:0000256" key="9">
    <source>
        <dbReference type="PROSITE-ProRule" id="PRU00043"/>
    </source>
</evidence>
<dbReference type="Proteomes" id="UP000000305">
    <property type="component" value="Unassembled WGS sequence"/>
</dbReference>
<dbReference type="KEGG" id="dpx:DAPPUDRAFT_304863"/>
<feature type="domain" description="Cadherin" evidence="10">
    <location>
        <begin position="371"/>
        <end position="524"/>
    </location>
</feature>
<dbReference type="PROSITE" id="PS50268">
    <property type="entry name" value="CADHERIN_2"/>
    <property type="match status" value="8"/>
</dbReference>
<feature type="domain" description="Cadherin" evidence="10">
    <location>
        <begin position="944"/>
        <end position="1052"/>
    </location>
</feature>
<dbReference type="InParanoid" id="E9GMB8"/>
<dbReference type="FunFam" id="2.60.40.60:FF:000306">
    <property type="entry name" value="Cadherin 23"/>
    <property type="match status" value="1"/>
</dbReference>
<dbReference type="InterPro" id="IPR020894">
    <property type="entry name" value="Cadherin_CS"/>
</dbReference>
<evidence type="ECO:0000313" key="12">
    <source>
        <dbReference type="Proteomes" id="UP000000305"/>
    </source>
</evidence>
<dbReference type="PANTHER" id="PTHR24027">
    <property type="entry name" value="CADHERIN-23"/>
    <property type="match status" value="1"/>
</dbReference>
<keyword evidence="6" id="KW-0130">Cell adhesion</keyword>
<dbReference type="CDD" id="cd11304">
    <property type="entry name" value="Cadherin_repeat"/>
    <property type="match status" value="8"/>
</dbReference>
<dbReference type="PROSITE" id="PS00232">
    <property type="entry name" value="CADHERIN_1"/>
    <property type="match status" value="2"/>
</dbReference>
<name>E9GMB8_DAPPU</name>
<dbReference type="InterPro" id="IPR002126">
    <property type="entry name" value="Cadherin-like_dom"/>
</dbReference>
<dbReference type="OrthoDB" id="6510378at2759"/>
<evidence type="ECO:0000256" key="6">
    <source>
        <dbReference type="ARBA" id="ARBA00022889"/>
    </source>
</evidence>
<evidence type="ECO:0000259" key="10">
    <source>
        <dbReference type="PROSITE" id="PS50268"/>
    </source>
</evidence>
<evidence type="ECO:0000256" key="5">
    <source>
        <dbReference type="ARBA" id="ARBA00022837"/>
    </source>
</evidence>
<dbReference type="GO" id="GO:0005509">
    <property type="term" value="F:calcium ion binding"/>
    <property type="evidence" value="ECO:0007669"/>
    <property type="project" value="UniProtKB-UniRule"/>
</dbReference>
<dbReference type="GO" id="GO:0044331">
    <property type="term" value="P:cell-cell adhesion mediated by cadherin"/>
    <property type="evidence" value="ECO:0000318"/>
    <property type="project" value="GO_Central"/>
</dbReference>
<dbReference type="PANTHER" id="PTHR24027:SF438">
    <property type="entry name" value="CADHERIN 23"/>
    <property type="match status" value="1"/>
</dbReference>
<dbReference type="EMBL" id="GL732552">
    <property type="protein sequence ID" value="EFX79418.1"/>
    <property type="molecule type" value="Genomic_DNA"/>
</dbReference>
<evidence type="ECO:0000256" key="7">
    <source>
        <dbReference type="ARBA" id="ARBA00022989"/>
    </source>
</evidence>
<keyword evidence="12" id="KW-1185">Reference proteome</keyword>
<dbReference type="InterPro" id="IPR015919">
    <property type="entry name" value="Cadherin-like_sf"/>
</dbReference>
<dbReference type="PRINTS" id="PR00205">
    <property type="entry name" value="CADHERIN"/>
</dbReference>
<comment type="subcellular location">
    <subcellularLocation>
        <location evidence="1">Membrane</location>
        <topology evidence="1">Single-pass membrane protein</topology>
    </subcellularLocation>
</comment>
<dbReference type="PhylomeDB" id="E9GMB8"/>
<dbReference type="GO" id="GO:0030855">
    <property type="term" value="P:epithelial cell differentiation"/>
    <property type="evidence" value="ECO:0000318"/>
    <property type="project" value="GO_Central"/>
</dbReference>
<feature type="domain" description="Cadherin" evidence="10">
    <location>
        <begin position="29"/>
        <end position="139"/>
    </location>
</feature>
<dbReference type="SUPFAM" id="SSF49313">
    <property type="entry name" value="Cadherin-like"/>
    <property type="match status" value="9"/>
</dbReference>
<dbReference type="eggNOG" id="KOG3594">
    <property type="taxonomic scope" value="Eukaryota"/>
</dbReference>
<evidence type="ECO:0000256" key="2">
    <source>
        <dbReference type="ARBA" id="ARBA00022692"/>
    </source>
</evidence>
<keyword evidence="2" id="KW-0812">Transmembrane</keyword>
<keyword evidence="5 9" id="KW-0106">Calcium</keyword>
<sequence length="1123" mass="123732">MWYVVAAYDGDRSLSSSLTVAAPWCRCGVAEVAIVQVPENAPVGIFIGSVQATDADSGQLGSEGIHYSLLPGSIADALQIDPLSCAVSIGKGASGLLDREKVSQLIVMVEARDSLGLGNRNTVQFTLELVDVNDNAPVFIQSHFEIYINENELNFSYGFGVEAFDRDLNDSDNSRVRYSIIGGDLQSNFTIHRTTGELSVTHPMDFELLAPSILDAQGLGHIRPINLTVRASDMGIPPLHTDTRVVIFVHDNDYAPIFARPSYSVAVAEDAAPDSSILLVQALDMDGSAPNKVIAYRIQSGARDKFVIDSTTGVVSVALGATLDPDQTHPRTVRYELEILALDGGVGSRQLHASVTVMISVADVNNKSPVLAEPGVVRVQENVPVGVVLTQLVATDPDERPIIRYWIDHAASEGRNEKGFLVRGRKRYILMDREKAETVRLAIRAEDVAAATTGQTASGPPELLELVHLNSEMGEVVVSGKLDRERFAWMHLTAKASDSGMPKRSSFVPVFIQVLDENDNNPIFASVPSNFSVREHSPPGTVTGTVQAYDLDIGDFGHVTYLMDRRSSKGRFSVDPETGVIIVTERLDREEQQSYTLILEAWDNYRVGYSAGESRNAFQQVTSTIPVFPSPPFTLDPTTPNGHIVLSIQEGNGGGMFSVTNIDRSSAKLIAAQPLVGHHGNYTLKIRAQDRGLPVPNFAFQDVEICVSDQRSCSSVFVRPEQNNTTFRVFENATVGSVITNVLAVDQDAGLNSQVRYSIRPVGNWKWFEIDSVTDKNRGGDSGIPTWLSTDLDLTIYVRNVNDHQPQFPLNVFQVNITEHDPSPEIIQLPETVDLDEPDELLSTRDPVCFFIVGGNQLGAVSIDPTQHTLRVEKTLDREEQAVHVVVVKASENCNLNPEIIDSFDPADDSLLKVIVNVKDINDNPLTFDKKVFTGGLITEADFGSEVVRVTATDPDIELNAQLRYYIRKPVQSTLSTRTGQEEHIGANPFVIDRDTGIISLNFDPQRDMKGYFDMEVYVNDSSGFDDTARVLVYLLRQDQRVKFVLRQHPQFLRTRIDQFREALGNITGSIVNVDELKVHSNEDGQLDKTRTDAYLHFVNAKDNSVMEVDFVLRLIDANISNR</sequence>
<organism evidence="11 12">
    <name type="scientific">Daphnia pulex</name>
    <name type="common">Water flea</name>
    <dbReference type="NCBI Taxonomy" id="6669"/>
    <lineage>
        <taxon>Eukaryota</taxon>
        <taxon>Metazoa</taxon>
        <taxon>Ecdysozoa</taxon>
        <taxon>Arthropoda</taxon>
        <taxon>Crustacea</taxon>
        <taxon>Branchiopoda</taxon>
        <taxon>Diplostraca</taxon>
        <taxon>Cladocera</taxon>
        <taxon>Anomopoda</taxon>
        <taxon>Daphniidae</taxon>
        <taxon>Daphnia</taxon>
    </lineage>
</organism>
<dbReference type="HOGENOM" id="CLU_004929_0_0_1"/>
<evidence type="ECO:0000313" key="11">
    <source>
        <dbReference type="EMBL" id="EFX79418.1"/>
    </source>
</evidence>
<dbReference type="FunCoup" id="E9GMB8">
    <property type="interactions" value="14"/>
</dbReference>
<feature type="domain" description="Cadherin" evidence="10">
    <location>
        <begin position="809"/>
        <end position="928"/>
    </location>
</feature>
<gene>
    <name evidence="11" type="ORF">DAPPUDRAFT_304863</name>
</gene>
<keyword evidence="4" id="KW-0677">Repeat</keyword>
<feature type="domain" description="Cadherin" evidence="10">
    <location>
        <begin position="259"/>
        <end position="371"/>
    </location>
</feature>
<keyword evidence="8" id="KW-0472">Membrane</keyword>
<evidence type="ECO:0000256" key="1">
    <source>
        <dbReference type="ARBA" id="ARBA00004167"/>
    </source>
</evidence>
<dbReference type="OMA" id="ENCANES"/>
<dbReference type="GO" id="GO:0005912">
    <property type="term" value="C:adherens junction"/>
    <property type="evidence" value="ECO:0000318"/>
    <property type="project" value="GO_Central"/>
</dbReference>
<dbReference type="GO" id="GO:0007409">
    <property type="term" value="P:axonogenesis"/>
    <property type="evidence" value="ECO:0000318"/>
    <property type="project" value="GO_Central"/>
</dbReference>
<dbReference type="InterPro" id="IPR039808">
    <property type="entry name" value="Cadherin"/>
</dbReference>
<dbReference type="GO" id="GO:0005886">
    <property type="term" value="C:plasma membrane"/>
    <property type="evidence" value="ECO:0000318"/>
    <property type="project" value="GO_Central"/>
</dbReference>
<proteinExistence type="predicted"/>
<protein>
    <recommendedName>
        <fullName evidence="10">Cadherin domain-containing protein</fullName>
    </recommendedName>
</protein>
<reference evidence="11 12" key="1">
    <citation type="journal article" date="2011" name="Science">
        <title>The ecoresponsive genome of Daphnia pulex.</title>
        <authorList>
            <person name="Colbourne J.K."/>
            <person name="Pfrender M.E."/>
            <person name="Gilbert D."/>
            <person name="Thomas W.K."/>
            <person name="Tucker A."/>
            <person name="Oakley T.H."/>
            <person name="Tokishita S."/>
            <person name="Aerts A."/>
            <person name="Arnold G.J."/>
            <person name="Basu M.K."/>
            <person name="Bauer D.J."/>
            <person name="Caceres C.E."/>
            <person name="Carmel L."/>
            <person name="Casola C."/>
            <person name="Choi J.H."/>
            <person name="Detter J.C."/>
            <person name="Dong Q."/>
            <person name="Dusheyko S."/>
            <person name="Eads B.D."/>
            <person name="Frohlich T."/>
            <person name="Geiler-Samerotte K.A."/>
            <person name="Gerlach D."/>
            <person name="Hatcher P."/>
            <person name="Jogdeo S."/>
            <person name="Krijgsveld J."/>
            <person name="Kriventseva E.V."/>
            <person name="Kultz D."/>
            <person name="Laforsch C."/>
            <person name="Lindquist E."/>
            <person name="Lopez J."/>
            <person name="Manak J.R."/>
            <person name="Muller J."/>
            <person name="Pangilinan J."/>
            <person name="Patwardhan R.P."/>
            <person name="Pitluck S."/>
            <person name="Pritham E.J."/>
            <person name="Rechtsteiner A."/>
            <person name="Rho M."/>
            <person name="Rogozin I.B."/>
            <person name="Sakarya O."/>
            <person name="Salamov A."/>
            <person name="Schaack S."/>
            <person name="Shapiro H."/>
            <person name="Shiga Y."/>
            <person name="Skalitzky C."/>
            <person name="Smith Z."/>
            <person name="Souvorov A."/>
            <person name="Sung W."/>
            <person name="Tang Z."/>
            <person name="Tsuchiya D."/>
            <person name="Tu H."/>
            <person name="Vos H."/>
            <person name="Wang M."/>
            <person name="Wolf Y.I."/>
            <person name="Yamagata H."/>
            <person name="Yamada T."/>
            <person name="Ye Y."/>
            <person name="Shaw J.R."/>
            <person name="Andrews J."/>
            <person name="Crease T.J."/>
            <person name="Tang H."/>
            <person name="Lucas S.M."/>
            <person name="Robertson H.M."/>
            <person name="Bork P."/>
            <person name="Koonin E.V."/>
            <person name="Zdobnov E.M."/>
            <person name="Grigoriev I.V."/>
            <person name="Lynch M."/>
            <person name="Boore J.L."/>
        </authorList>
    </citation>
    <scope>NUCLEOTIDE SEQUENCE [LARGE SCALE GENOMIC DNA]</scope>
</reference>
<dbReference type="Gene3D" id="2.60.40.60">
    <property type="entry name" value="Cadherins"/>
    <property type="match status" value="9"/>
</dbReference>
<evidence type="ECO:0000256" key="8">
    <source>
        <dbReference type="ARBA" id="ARBA00023136"/>
    </source>
</evidence>
<evidence type="ECO:0000256" key="4">
    <source>
        <dbReference type="ARBA" id="ARBA00022737"/>
    </source>
</evidence>
<dbReference type="Pfam" id="PF00028">
    <property type="entry name" value="Cadherin"/>
    <property type="match status" value="4"/>
</dbReference>
<feature type="domain" description="Cadherin" evidence="10">
    <location>
        <begin position="525"/>
        <end position="633"/>
    </location>
</feature>
<dbReference type="GO" id="GO:0007156">
    <property type="term" value="P:homophilic cell adhesion via plasma membrane adhesion molecules"/>
    <property type="evidence" value="ECO:0007669"/>
    <property type="project" value="InterPro"/>
</dbReference>
<keyword evidence="3" id="KW-0732">Signal</keyword>
<feature type="domain" description="Cadherin" evidence="10">
    <location>
        <begin position="140"/>
        <end position="258"/>
    </location>
</feature>
<dbReference type="AlphaFoldDB" id="E9GMB8"/>
<accession>E9GMB8</accession>
<dbReference type="SMART" id="SM00112">
    <property type="entry name" value="CA"/>
    <property type="match status" value="8"/>
</dbReference>
<evidence type="ECO:0000256" key="3">
    <source>
        <dbReference type="ARBA" id="ARBA00022729"/>
    </source>
</evidence>
<feature type="domain" description="Cadherin" evidence="10">
    <location>
        <begin position="721"/>
        <end position="779"/>
    </location>
</feature>
<dbReference type="FunFam" id="2.60.40.60:FF:000124">
    <property type="entry name" value="Cadherin-related family member 1"/>
    <property type="match status" value="1"/>
</dbReference>